<gene>
    <name evidence="1" type="ORF">ACFOW8_08400</name>
</gene>
<comment type="caution">
    <text evidence="1">The sequence shown here is derived from an EMBL/GenBank/DDBJ whole genome shotgun (WGS) entry which is preliminary data.</text>
</comment>
<keyword evidence="2" id="KW-1185">Reference proteome</keyword>
<proteinExistence type="predicted"/>
<sequence length="348" mass="36247">MTIVYDSDITLTLRGVTDPVGLPYTVNPLELVDRGGLLEIRDGAPGAAGPQGDPAWPWQWMGDIADLATLQTLGLGEAEAHRAWRVVDENSVILWTGLHFVRFTIAFQAPGHQGPPNILSGVATIGDPGTSATAVLTGTPPNQVLEVQFPRGAEGPQGDPGEPGAITDAEDVGDLGTARQGSVLAWNEAGSEWRPIPSPKLGGPWAIAGSQFTGGSNLSASPKTIATMTIPAQPIPWRPVVLSGSIGLQAHVPSINDSRPDVEIRLGAADGPMIGYGFGAAASNHTQVQFFPRWDAPISPDSTAGTVAANTTAQIYVVVRRVTGTRNYSIITTGAQLVVGAQPLEGQP</sequence>
<name>A0ABV8L3E9_9NOCA</name>
<reference evidence="2" key="1">
    <citation type="journal article" date="2019" name="Int. J. Syst. Evol. Microbiol.">
        <title>The Global Catalogue of Microorganisms (GCM) 10K type strain sequencing project: providing services to taxonomists for standard genome sequencing and annotation.</title>
        <authorList>
            <consortium name="The Broad Institute Genomics Platform"/>
            <consortium name="The Broad Institute Genome Sequencing Center for Infectious Disease"/>
            <person name="Wu L."/>
            <person name="Ma J."/>
        </authorList>
    </citation>
    <scope>NUCLEOTIDE SEQUENCE [LARGE SCALE GENOMIC DNA]</scope>
    <source>
        <strain evidence="2">CGMCC 4.7204</strain>
    </source>
</reference>
<organism evidence="1 2">
    <name type="scientific">Nocardia rhizosphaerae</name>
    <dbReference type="NCBI Taxonomy" id="1691571"/>
    <lineage>
        <taxon>Bacteria</taxon>
        <taxon>Bacillati</taxon>
        <taxon>Actinomycetota</taxon>
        <taxon>Actinomycetes</taxon>
        <taxon>Mycobacteriales</taxon>
        <taxon>Nocardiaceae</taxon>
        <taxon>Nocardia</taxon>
    </lineage>
</organism>
<protein>
    <submittedName>
        <fullName evidence="1">Uncharacterized protein</fullName>
    </submittedName>
</protein>
<dbReference type="EMBL" id="JBHSBA010000003">
    <property type="protein sequence ID" value="MFC4124944.1"/>
    <property type="molecule type" value="Genomic_DNA"/>
</dbReference>
<evidence type="ECO:0000313" key="2">
    <source>
        <dbReference type="Proteomes" id="UP001595767"/>
    </source>
</evidence>
<dbReference type="RefSeq" id="WP_378547864.1">
    <property type="nucleotide sequence ID" value="NZ_JBHSBA010000003.1"/>
</dbReference>
<accession>A0ABV8L3E9</accession>
<dbReference type="Proteomes" id="UP001595767">
    <property type="component" value="Unassembled WGS sequence"/>
</dbReference>
<evidence type="ECO:0000313" key="1">
    <source>
        <dbReference type="EMBL" id="MFC4124944.1"/>
    </source>
</evidence>